<organism evidence="2 3">
    <name type="scientific">Vogesella facilis</name>
    <dbReference type="NCBI Taxonomy" id="1655232"/>
    <lineage>
        <taxon>Bacteria</taxon>
        <taxon>Pseudomonadati</taxon>
        <taxon>Pseudomonadota</taxon>
        <taxon>Betaproteobacteria</taxon>
        <taxon>Neisseriales</taxon>
        <taxon>Chromobacteriaceae</taxon>
        <taxon>Vogesella</taxon>
    </lineage>
</organism>
<gene>
    <name evidence="2" type="primary">cas5</name>
    <name evidence="2" type="ORF">ACFOLG_16805</name>
</gene>
<dbReference type="NCBIfam" id="TIGR02593">
    <property type="entry name" value="CRISPR_cas5"/>
    <property type="match status" value="1"/>
</dbReference>
<evidence type="ECO:0000256" key="1">
    <source>
        <dbReference type="ARBA" id="ARBA00023118"/>
    </source>
</evidence>
<keyword evidence="1" id="KW-0051">Antiviral defense</keyword>
<dbReference type="EMBL" id="JBHRXN010000036">
    <property type="protein sequence ID" value="MFC3533827.1"/>
    <property type="molecule type" value="Genomic_DNA"/>
</dbReference>
<comment type="caution">
    <text evidence="2">The sequence shown here is derived from an EMBL/GenBank/DDBJ whole genome shotgun (WGS) entry which is preliminary data.</text>
</comment>
<evidence type="ECO:0000313" key="2">
    <source>
        <dbReference type="EMBL" id="MFC3533827.1"/>
    </source>
</evidence>
<accession>A0ABV7RK77</accession>
<dbReference type="Proteomes" id="UP001595741">
    <property type="component" value="Unassembled WGS sequence"/>
</dbReference>
<dbReference type="RefSeq" id="WP_386094076.1">
    <property type="nucleotide sequence ID" value="NZ_JBHRXN010000036.1"/>
</dbReference>
<evidence type="ECO:0000313" key="3">
    <source>
        <dbReference type="Proteomes" id="UP001595741"/>
    </source>
</evidence>
<keyword evidence="3" id="KW-1185">Reference proteome</keyword>
<sequence>MQSMRPRVRPSSWLPPRSAAIGACCAASW</sequence>
<protein>
    <submittedName>
        <fullName evidence="2">CRISPR-associated protein Cas5</fullName>
    </submittedName>
</protein>
<dbReference type="InterPro" id="IPR013422">
    <property type="entry name" value="CRISPR-assoc_prot_Cas5_N"/>
</dbReference>
<name>A0ABV7RK77_9NEIS</name>
<proteinExistence type="predicted"/>
<reference evidence="3" key="1">
    <citation type="journal article" date="2019" name="Int. J. Syst. Evol. Microbiol.">
        <title>The Global Catalogue of Microorganisms (GCM) 10K type strain sequencing project: providing services to taxonomists for standard genome sequencing and annotation.</title>
        <authorList>
            <consortium name="The Broad Institute Genomics Platform"/>
            <consortium name="The Broad Institute Genome Sequencing Center for Infectious Disease"/>
            <person name="Wu L."/>
            <person name="Ma J."/>
        </authorList>
    </citation>
    <scope>NUCLEOTIDE SEQUENCE [LARGE SCALE GENOMIC DNA]</scope>
    <source>
        <strain evidence="3">KCTC 42742</strain>
    </source>
</reference>